<evidence type="ECO:0000313" key="1">
    <source>
        <dbReference type="EMBL" id="CAB4162334.1"/>
    </source>
</evidence>
<reference evidence="1" key="1">
    <citation type="submission" date="2020-04" db="EMBL/GenBank/DDBJ databases">
        <authorList>
            <person name="Chiriac C."/>
            <person name="Salcher M."/>
            <person name="Ghai R."/>
            <person name="Kavagutti S V."/>
        </authorList>
    </citation>
    <scope>NUCLEOTIDE SEQUENCE</scope>
</reference>
<protein>
    <submittedName>
        <fullName evidence="1">Uncharacterized protein</fullName>
    </submittedName>
</protein>
<name>A0A6J5P4A7_9CAUD</name>
<sequence>MPAGGADSKDVLRDDSGNLFARSGAYRIMRCCERFPDLDKAKEYIQKFSELDPEEQNNFLAYCRIRELEEAEMRGIL</sequence>
<accession>A0A6J5P4A7</accession>
<dbReference type="EMBL" id="LR796736">
    <property type="protein sequence ID" value="CAB4162334.1"/>
    <property type="molecule type" value="Genomic_DNA"/>
</dbReference>
<gene>
    <name evidence="1" type="ORF">UFOVP785_29</name>
</gene>
<proteinExistence type="predicted"/>
<organism evidence="1">
    <name type="scientific">uncultured Caudovirales phage</name>
    <dbReference type="NCBI Taxonomy" id="2100421"/>
    <lineage>
        <taxon>Viruses</taxon>
        <taxon>Duplodnaviria</taxon>
        <taxon>Heunggongvirae</taxon>
        <taxon>Uroviricota</taxon>
        <taxon>Caudoviricetes</taxon>
        <taxon>Peduoviridae</taxon>
        <taxon>Maltschvirus</taxon>
        <taxon>Maltschvirus maltsch</taxon>
    </lineage>
</organism>